<evidence type="ECO:0000313" key="5">
    <source>
        <dbReference type="EMBL" id="MDM5270586.1"/>
    </source>
</evidence>
<dbReference type="SUPFAM" id="SSF54631">
    <property type="entry name" value="CBS-domain pair"/>
    <property type="match status" value="1"/>
</dbReference>
<dbReference type="CDD" id="cd05401">
    <property type="entry name" value="NT_GlnE_GlnD_like"/>
    <property type="match status" value="1"/>
</dbReference>
<dbReference type="InterPro" id="IPR051257">
    <property type="entry name" value="Diverse_CBS-Domain"/>
</dbReference>
<dbReference type="RefSeq" id="WP_289411864.1">
    <property type="nucleotide sequence ID" value="NZ_JAQIBD010000001.1"/>
</dbReference>
<dbReference type="PANTHER" id="PTHR43080">
    <property type="entry name" value="CBS DOMAIN-CONTAINING PROTEIN CBSX3, MITOCHONDRIAL"/>
    <property type="match status" value="1"/>
</dbReference>
<dbReference type="SUPFAM" id="SSF51206">
    <property type="entry name" value="cAMP-binding domain-like"/>
    <property type="match status" value="1"/>
</dbReference>
<dbReference type="EMBL" id="JAQIBD010000001">
    <property type="protein sequence ID" value="MDM5270586.1"/>
    <property type="molecule type" value="Genomic_DNA"/>
</dbReference>
<dbReference type="Pfam" id="PF03445">
    <property type="entry name" value="DUF294"/>
    <property type="match status" value="1"/>
</dbReference>
<sequence>MIALLENLITHHPFTLLNQHESERIQKDALIAYYPQNTIIINQAEVPRKFFIIIKGTVDVLDDNDEHIDIYHTHDCFGGIELIETQPSHYKYIVTEELICFEIPQETFLDLCEKNQRFKNYFFSNIVERIDMLKEKREYATMSDIMVAKLDESILHKACVVTPNSSIVDALKQMEKEGATCILVKNDDGYGIVTDADFRYYILHKHDENLETISQIQTFPIHSIERGALLFNILLMMTEHSIKHLPVFDEDGSILGTLEVVDIVSFFSNQSHLITIQMEKAKSIDNVVDAAKRLDIMVGALHAKGVKSRYIAKLVSEINKKMYIKLFEMIIPQSWHDHCALILLGSEGRASQILRTDQDNALVFEEGFMPDNIGEITQKFISVLDKIGFPRCEGGIMMINPKWCKSVDAYKEDIYRWIEEPSYEKFMDMAIFFDSTAVAGKTELHEKLITYLLEKVNEKQQILMHFARAIETFESPLGLFSQFVHDKGHKGEIDIKKGALFAMIHGVRALALEYGIRATNTSLRIKELNNVGFLNKEDATEMMEALEVLHTLRLHSQLEQLAVGEKLDNYISINKIGKLERDLLKEALKTVNRFKKTVSYHFHLSMVG</sequence>
<dbReference type="InterPro" id="IPR018490">
    <property type="entry name" value="cNMP-bd_dom_sf"/>
</dbReference>
<protein>
    <submittedName>
        <fullName evidence="5">DUF294 nucleotidyltransferase-like domain-containing protein</fullName>
    </submittedName>
</protein>
<dbReference type="PANTHER" id="PTHR43080:SF2">
    <property type="entry name" value="CBS DOMAIN-CONTAINING PROTEIN"/>
    <property type="match status" value="1"/>
</dbReference>
<dbReference type="InterPro" id="IPR000595">
    <property type="entry name" value="cNMP-bd_dom"/>
</dbReference>
<dbReference type="SMART" id="SM00116">
    <property type="entry name" value="CBS"/>
    <property type="match status" value="2"/>
</dbReference>
<organism evidence="5 6">
    <name type="scientific">Sulfurovum zhangzhouensis</name>
    <dbReference type="NCBI Taxonomy" id="3019067"/>
    <lineage>
        <taxon>Bacteria</taxon>
        <taxon>Pseudomonadati</taxon>
        <taxon>Campylobacterota</taxon>
        <taxon>Epsilonproteobacteria</taxon>
        <taxon>Campylobacterales</taxon>
        <taxon>Sulfurovaceae</taxon>
        <taxon>Sulfurovum</taxon>
    </lineage>
</organism>
<evidence type="ECO:0000259" key="4">
    <source>
        <dbReference type="PROSITE" id="PS51371"/>
    </source>
</evidence>
<keyword evidence="1 2" id="KW-0129">CBS domain</keyword>
<dbReference type="SMART" id="SM00100">
    <property type="entry name" value="cNMP"/>
    <property type="match status" value="1"/>
</dbReference>
<name>A0ABT7QV36_9BACT</name>
<dbReference type="InterPro" id="IPR018821">
    <property type="entry name" value="DUF294_put_nucleoTrafse_sb-bd"/>
</dbReference>
<dbReference type="InterPro" id="IPR014710">
    <property type="entry name" value="RmlC-like_jellyroll"/>
</dbReference>
<dbReference type="PROSITE" id="PS50042">
    <property type="entry name" value="CNMP_BINDING_3"/>
    <property type="match status" value="1"/>
</dbReference>
<gene>
    <name evidence="5" type="ORF">PGH07_00145</name>
</gene>
<dbReference type="InterPro" id="IPR000644">
    <property type="entry name" value="CBS_dom"/>
</dbReference>
<dbReference type="Pfam" id="PF10335">
    <property type="entry name" value="DUF294_C"/>
    <property type="match status" value="1"/>
</dbReference>
<dbReference type="InterPro" id="IPR046342">
    <property type="entry name" value="CBS_dom_sf"/>
</dbReference>
<dbReference type="Gene3D" id="3.10.580.10">
    <property type="entry name" value="CBS-domain"/>
    <property type="match status" value="1"/>
</dbReference>
<feature type="domain" description="CBS" evidence="4">
    <location>
        <begin position="216"/>
        <end position="274"/>
    </location>
</feature>
<accession>A0ABT7QV36</accession>
<dbReference type="Gene3D" id="2.60.120.10">
    <property type="entry name" value="Jelly Rolls"/>
    <property type="match status" value="1"/>
</dbReference>
<reference evidence="5" key="1">
    <citation type="submission" date="2023-01" db="EMBL/GenBank/DDBJ databases">
        <title>Sulfurovum sp. zt1-1 genome assembly.</title>
        <authorList>
            <person name="Wang J."/>
        </authorList>
    </citation>
    <scope>NUCLEOTIDE SEQUENCE</scope>
    <source>
        <strain evidence="5">Zt1-1</strain>
    </source>
</reference>
<dbReference type="Pfam" id="PF00571">
    <property type="entry name" value="CBS"/>
    <property type="match status" value="2"/>
</dbReference>
<feature type="domain" description="Cyclic nucleotide-binding" evidence="3">
    <location>
        <begin position="13"/>
        <end position="129"/>
    </location>
</feature>
<evidence type="ECO:0000256" key="1">
    <source>
        <dbReference type="ARBA" id="ARBA00023122"/>
    </source>
</evidence>
<evidence type="ECO:0000256" key="2">
    <source>
        <dbReference type="PROSITE-ProRule" id="PRU00703"/>
    </source>
</evidence>
<evidence type="ECO:0000259" key="3">
    <source>
        <dbReference type="PROSITE" id="PS50042"/>
    </source>
</evidence>
<evidence type="ECO:0000313" key="6">
    <source>
        <dbReference type="Proteomes" id="UP001169069"/>
    </source>
</evidence>
<dbReference type="InterPro" id="IPR005105">
    <property type="entry name" value="GlnD_Uridyltrans_N"/>
</dbReference>
<keyword evidence="6" id="KW-1185">Reference proteome</keyword>
<dbReference type="PROSITE" id="PS51371">
    <property type="entry name" value="CBS"/>
    <property type="match status" value="1"/>
</dbReference>
<dbReference type="Pfam" id="PF00027">
    <property type="entry name" value="cNMP_binding"/>
    <property type="match status" value="1"/>
</dbReference>
<dbReference type="CDD" id="cd00038">
    <property type="entry name" value="CAP_ED"/>
    <property type="match status" value="1"/>
</dbReference>
<dbReference type="Proteomes" id="UP001169069">
    <property type="component" value="Unassembled WGS sequence"/>
</dbReference>
<proteinExistence type="predicted"/>
<comment type="caution">
    <text evidence="5">The sequence shown here is derived from an EMBL/GenBank/DDBJ whole genome shotgun (WGS) entry which is preliminary data.</text>
</comment>